<protein>
    <submittedName>
        <fullName evidence="2">Uncharacterized protein C10orf143 homolog</fullName>
    </submittedName>
</protein>
<keyword evidence="1" id="KW-1185">Reference proteome</keyword>
<evidence type="ECO:0000313" key="1">
    <source>
        <dbReference type="Proteomes" id="UP001190640"/>
    </source>
</evidence>
<dbReference type="KEGG" id="emc:129331691"/>
<name>A0AA97L2Y2_EUBMA</name>
<dbReference type="Proteomes" id="UP001190640">
    <property type="component" value="Chromosome 6"/>
</dbReference>
<dbReference type="RefSeq" id="XP_054838097.1">
    <property type="nucleotide sequence ID" value="XM_054982122.1"/>
</dbReference>
<gene>
    <name evidence="2" type="primary">C6H10orf143</name>
</gene>
<dbReference type="AlphaFoldDB" id="A0AA97L2Y2"/>
<dbReference type="CTD" id="138300403"/>
<proteinExistence type="predicted"/>
<organism evidence="1 2">
    <name type="scientific">Eublepharis macularius</name>
    <name type="common">Leopard gecko</name>
    <name type="synonym">Cyrtodactylus macularius</name>
    <dbReference type="NCBI Taxonomy" id="481883"/>
    <lineage>
        <taxon>Eukaryota</taxon>
        <taxon>Metazoa</taxon>
        <taxon>Chordata</taxon>
        <taxon>Craniata</taxon>
        <taxon>Vertebrata</taxon>
        <taxon>Euteleostomi</taxon>
        <taxon>Lepidosauria</taxon>
        <taxon>Squamata</taxon>
        <taxon>Bifurcata</taxon>
        <taxon>Gekkota</taxon>
        <taxon>Eublepharidae</taxon>
        <taxon>Eublepharinae</taxon>
        <taxon>Eublepharis</taxon>
    </lineage>
</organism>
<sequence>MSLGVKRRRQRKELYSFEPERKRIYKGLETPSPEILCHLPRKCPVDYWDMEQDLKQERLTEEFSPQIMKEKPNSMIFPDNETITTAQPCPRCIAGEPGHLGHIMNL</sequence>
<dbReference type="GeneID" id="129331691"/>
<reference evidence="2" key="1">
    <citation type="submission" date="2025-08" db="UniProtKB">
        <authorList>
            <consortium name="RefSeq"/>
        </authorList>
    </citation>
    <scope>IDENTIFICATION</scope>
    <source>
        <tissue evidence="2">Blood</tissue>
    </source>
</reference>
<accession>A0AA97L2Y2</accession>
<evidence type="ECO:0000313" key="2">
    <source>
        <dbReference type="RefSeq" id="XP_054838097.1"/>
    </source>
</evidence>